<comment type="caution">
    <text evidence="1">The sequence shown here is derived from an EMBL/GenBank/DDBJ whole genome shotgun (WGS) entry which is preliminary data.</text>
</comment>
<protein>
    <submittedName>
        <fullName evidence="1">Uncharacterized protein</fullName>
    </submittedName>
</protein>
<reference evidence="1" key="1">
    <citation type="journal article" date="2014" name="Front. Microbiol.">
        <title>High frequency of phylogenetically diverse reductive dehalogenase-homologous genes in deep subseafloor sedimentary metagenomes.</title>
        <authorList>
            <person name="Kawai M."/>
            <person name="Futagami T."/>
            <person name="Toyoda A."/>
            <person name="Takaki Y."/>
            <person name="Nishi S."/>
            <person name="Hori S."/>
            <person name="Arai W."/>
            <person name="Tsubouchi T."/>
            <person name="Morono Y."/>
            <person name="Uchiyama I."/>
            <person name="Ito T."/>
            <person name="Fujiyama A."/>
            <person name="Inagaki F."/>
            <person name="Takami H."/>
        </authorList>
    </citation>
    <scope>NUCLEOTIDE SEQUENCE</scope>
    <source>
        <strain evidence="1">Expedition CK06-06</strain>
    </source>
</reference>
<feature type="non-terminal residue" evidence="1">
    <location>
        <position position="1"/>
    </location>
</feature>
<dbReference type="AlphaFoldDB" id="X1N293"/>
<sequence length="189" mass="20708">LVPRSDAGPHMAKAGLDRYYKRSGDSFLKMEHFDVADMFGRRARPSLALFHTIKTAGTKHVGDRTVVLLRVVLGIENSGRGTARAPYMAVKAEPPFKVSQYGVDGFGRDGLLRLASHDPSYVKFGGMADTVIHPNTSREVLTLVGDYDCSASPGIDLSVPYELTAEGVELMREELLIRSDEIIEALERG</sequence>
<organism evidence="1">
    <name type="scientific">marine sediment metagenome</name>
    <dbReference type="NCBI Taxonomy" id="412755"/>
    <lineage>
        <taxon>unclassified sequences</taxon>
        <taxon>metagenomes</taxon>
        <taxon>ecological metagenomes</taxon>
    </lineage>
</organism>
<dbReference type="EMBL" id="BARV01030156">
    <property type="protein sequence ID" value="GAI38137.1"/>
    <property type="molecule type" value="Genomic_DNA"/>
</dbReference>
<evidence type="ECO:0000313" key="1">
    <source>
        <dbReference type="EMBL" id="GAI38137.1"/>
    </source>
</evidence>
<accession>X1N293</accession>
<proteinExistence type="predicted"/>
<gene>
    <name evidence="1" type="ORF">S06H3_47946</name>
</gene>
<name>X1N293_9ZZZZ</name>